<name>S9UJL9_9TRYP</name>
<evidence type="ECO:0000313" key="5">
    <source>
        <dbReference type="EMBL" id="EPY22596.1"/>
    </source>
</evidence>
<reference evidence="6" key="2">
    <citation type="submission" date="2013-03" db="EMBL/GenBank/DDBJ databases">
        <authorList>
            <person name="Motta M.C.M."/>
            <person name="Martins A.C.A."/>
            <person name="Preta C.M.C.C."/>
            <person name="Silva R."/>
            <person name="de Souza S.S."/>
            <person name="Klein C.C."/>
            <person name="de Almeida L.G.P."/>
            <person name="Cunha O.L."/>
            <person name="Colabardini A.C."/>
            <person name="Lima B.A."/>
            <person name="Machado C.R."/>
            <person name="Soares C.M.A."/>
            <person name="de Menezes C.B.A."/>
            <person name="Bartolomeu D.C."/>
            <person name="Grisard E.C."/>
            <person name="Fantinatti-Garboggini F."/>
            <person name="Rodrigues-Luiz G.F."/>
            <person name="Wagner G."/>
            <person name="Goldman G.H."/>
            <person name="Fietto J.L.R."/>
            <person name="Ciapina L.P."/>
            <person name="Brocchi M."/>
            <person name="Elias M.C."/>
            <person name="Goldman M.H.S."/>
            <person name="Sagot M.-F."/>
            <person name="Pereira M."/>
            <person name="Stoco P.H."/>
            <person name="Teixeira S.M.R."/>
            <person name="de Mendonca-Neto R.P."/>
            <person name="Maciel T.E.F."/>
            <person name="Mendes T.A.O."/>
            <person name="Urmenyi T.P."/>
            <person name="Teixeira M.M.G."/>
            <person name="de Camargo E.F.P."/>
            <person name="de Sousa W."/>
            <person name="Schenkman S."/>
            <person name="de Vasconcelos A.T.R."/>
        </authorList>
    </citation>
    <scope>NUCLEOTIDE SEQUENCE</scope>
</reference>
<dbReference type="AlphaFoldDB" id="S9UJL9"/>
<keyword evidence="6" id="KW-0255">Endonuclease</keyword>
<keyword evidence="6" id="KW-0378">Hydrolase</keyword>
<dbReference type="Pfam" id="PF01223">
    <property type="entry name" value="Endonuclease_NS"/>
    <property type="match status" value="1"/>
</dbReference>
<organism evidence="6 7">
    <name type="scientific">Strigomonas culicis</name>
    <dbReference type="NCBI Taxonomy" id="28005"/>
    <lineage>
        <taxon>Eukaryota</taxon>
        <taxon>Discoba</taxon>
        <taxon>Euglenozoa</taxon>
        <taxon>Kinetoplastea</taxon>
        <taxon>Metakinetoplastina</taxon>
        <taxon>Trypanosomatida</taxon>
        <taxon>Trypanosomatidae</taxon>
        <taxon>Strigomonadinae</taxon>
        <taxon>Strigomonas</taxon>
    </lineage>
</organism>
<dbReference type="InterPro" id="IPR040255">
    <property type="entry name" value="Non-specific_endonuclease"/>
</dbReference>
<dbReference type="InterPro" id="IPR001604">
    <property type="entry name" value="Endo_G_ENPP1-like_dom"/>
</dbReference>
<dbReference type="OrthoDB" id="5418055at2759"/>
<dbReference type="GO" id="GO:0005743">
    <property type="term" value="C:mitochondrial inner membrane"/>
    <property type="evidence" value="ECO:0007669"/>
    <property type="project" value="TreeGrafter"/>
</dbReference>
<evidence type="ECO:0000256" key="2">
    <source>
        <dbReference type="PIRSR" id="PIRSR640255-2"/>
    </source>
</evidence>
<dbReference type="InterPro" id="IPR020821">
    <property type="entry name" value="ENPP1-3/EXOG-like_nuc-like"/>
</dbReference>
<feature type="binding site" evidence="2">
    <location>
        <position position="19"/>
    </location>
    <ligand>
        <name>Mg(2+)</name>
        <dbReference type="ChEBI" id="CHEBI:18420"/>
        <note>catalytic</note>
    </ligand>
</feature>
<evidence type="ECO:0000256" key="1">
    <source>
        <dbReference type="ARBA" id="ARBA00010052"/>
    </source>
</evidence>
<gene>
    <name evidence="6" type="ORF">STCU_04788</name>
    <name evidence="5" type="ORF">STCU_08212</name>
    <name evidence="4" type="ORF">STCU_09472</name>
</gene>
<dbReference type="EMBL" id="ATMH01008212">
    <property type="protein sequence ID" value="EPY22596.1"/>
    <property type="molecule type" value="Genomic_DNA"/>
</dbReference>
<feature type="domain" description="ENPP1-3/EXOG-like endonuclease/phosphodiesterase" evidence="3">
    <location>
        <begin position="1"/>
        <end position="158"/>
    </location>
</feature>
<sequence>MDATFNMSANVVPQDMTVNAVDWARLEGLTRKLSKEVAADGGRLFVATGPAFVPRRLSLARDAGGVWRQTPVAHGGRLVMQYELTEKDQQHVAVPTHLYKLIVAEKQGRGGAPHYAAAAFLMPNEAIPAEQPLARYQVPVESLEAITGLQFFPALRAATLPDLCRTHKCEAKAPALFQKFRQVAQLRAADSVPELRQVRERLAANGPLDAAVEKEFARKTAELVAAAMQPIDTV</sequence>
<dbReference type="GO" id="GO:0003676">
    <property type="term" value="F:nucleic acid binding"/>
    <property type="evidence" value="ECO:0007669"/>
    <property type="project" value="InterPro"/>
</dbReference>
<dbReference type="GO" id="GO:0000014">
    <property type="term" value="F:single-stranded DNA endodeoxyribonuclease activity"/>
    <property type="evidence" value="ECO:0007669"/>
    <property type="project" value="TreeGrafter"/>
</dbReference>
<comment type="caution">
    <text evidence="6">The sequence shown here is derived from an EMBL/GenBank/DDBJ whole genome shotgun (WGS) entry which is preliminary data.</text>
</comment>
<dbReference type="InterPro" id="IPR044929">
    <property type="entry name" value="DNA/RNA_non-sp_Endonuclease_sf"/>
</dbReference>
<evidence type="ECO:0000313" key="4">
    <source>
        <dbReference type="EMBL" id="EPY19409.1"/>
    </source>
</evidence>
<proteinExistence type="inferred from homology"/>
<dbReference type="EMBL" id="ATMH01004788">
    <property type="protein sequence ID" value="EPY28974.1"/>
    <property type="molecule type" value="Genomic_DNA"/>
</dbReference>
<accession>S9UJL9</accession>
<protein>
    <submittedName>
        <fullName evidence="6">Endonuclease G, mitochondrial</fullName>
    </submittedName>
</protein>
<dbReference type="SMART" id="SM00477">
    <property type="entry name" value="NUC"/>
    <property type="match status" value="1"/>
</dbReference>
<dbReference type="GO" id="GO:0005634">
    <property type="term" value="C:nucleus"/>
    <property type="evidence" value="ECO:0007669"/>
    <property type="project" value="TreeGrafter"/>
</dbReference>
<dbReference type="PANTHER" id="PTHR13966">
    <property type="entry name" value="ENDONUCLEASE RELATED"/>
    <property type="match status" value="1"/>
</dbReference>
<dbReference type="PANTHER" id="PTHR13966:SF5">
    <property type="entry name" value="ENDONUCLEASE G, MITOCHONDRIAL"/>
    <property type="match status" value="1"/>
</dbReference>
<keyword evidence="7" id="KW-1185">Reference proteome</keyword>
<comment type="similarity">
    <text evidence="1">Belongs to the DNA/RNA non-specific endonuclease family.</text>
</comment>
<keyword evidence="6" id="KW-0540">Nuclease</keyword>
<keyword evidence="2" id="KW-0479">Metal-binding</keyword>
<dbReference type="SUPFAM" id="SSF54060">
    <property type="entry name" value="His-Me finger endonucleases"/>
    <property type="match status" value="1"/>
</dbReference>
<dbReference type="GO" id="GO:0046872">
    <property type="term" value="F:metal ion binding"/>
    <property type="evidence" value="ECO:0007669"/>
    <property type="project" value="UniProtKB-KW"/>
</dbReference>
<evidence type="ECO:0000313" key="7">
    <source>
        <dbReference type="Proteomes" id="UP000015354"/>
    </source>
</evidence>
<dbReference type="GO" id="GO:0004521">
    <property type="term" value="F:RNA endonuclease activity"/>
    <property type="evidence" value="ECO:0007669"/>
    <property type="project" value="TreeGrafter"/>
</dbReference>
<dbReference type="Gene3D" id="3.40.570.10">
    <property type="entry name" value="Extracellular Endonuclease, subunit A"/>
    <property type="match status" value="1"/>
</dbReference>
<reference evidence="6 7" key="1">
    <citation type="journal article" date="2013" name="PLoS ONE">
        <title>Predicting the Proteins of Angomonas deanei, Strigomonas culicis and Their Respective Endosymbionts Reveals New Aspects of the Trypanosomatidae Family.</title>
        <authorList>
            <person name="Motta M.C."/>
            <person name="Martins A.C."/>
            <person name="de Souza S.S."/>
            <person name="Catta-Preta C.M."/>
            <person name="Silva R."/>
            <person name="Klein C.C."/>
            <person name="de Almeida L.G."/>
            <person name="de Lima Cunha O."/>
            <person name="Ciapina L.P."/>
            <person name="Brocchi M."/>
            <person name="Colabardini A.C."/>
            <person name="de Araujo Lima B."/>
            <person name="Machado C.R."/>
            <person name="de Almeida Soares C.M."/>
            <person name="Probst C.M."/>
            <person name="de Menezes C.B."/>
            <person name="Thompson C.E."/>
            <person name="Bartholomeu D.C."/>
            <person name="Gradia D.F."/>
            <person name="Pavoni D.P."/>
            <person name="Grisard E.C."/>
            <person name="Fantinatti-Garboggini F."/>
            <person name="Marchini F.K."/>
            <person name="Rodrigues-Luiz G.F."/>
            <person name="Wagner G."/>
            <person name="Goldman G.H."/>
            <person name="Fietto J.L."/>
            <person name="Elias M.C."/>
            <person name="Goldman M.H."/>
            <person name="Sagot M.F."/>
            <person name="Pereira M."/>
            <person name="Stoco P.H."/>
            <person name="de Mendonca-Neto R.P."/>
            <person name="Teixeira S.M."/>
            <person name="Maciel T.E."/>
            <person name="de Oliveira Mendes T.A."/>
            <person name="Urmenyi T.P."/>
            <person name="de Souza W."/>
            <person name="Schenkman S."/>
            <person name="de Vasconcelos A.T."/>
        </authorList>
    </citation>
    <scope>NUCLEOTIDE SEQUENCE [LARGE SCALE GENOMIC DNA]</scope>
</reference>
<dbReference type="Proteomes" id="UP000015354">
    <property type="component" value="Unassembled WGS sequence"/>
</dbReference>
<dbReference type="InterPro" id="IPR044925">
    <property type="entry name" value="His-Me_finger_sf"/>
</dbReference>
<evidence type="ECO:0000313" key="6">
    <source>
        <dbReference type="EMBL" id="EPY28974.1"/>
    </source>
</evidence>
<dbReference type="EMBL" id="ATMH01009472">
    <property type="protein sequence ID" value="EPY19409.1"/>
    <property type="molecule type" value="Genomic_DNA"/>
</dbReference>
<evidence type="ECO:0000259" key="3">
    <source>
        <dbReference type="SMART" id="SM00477"/>
    </source>
</evidence>